<dbReference type="InterPro" id="IPR006593">
    <property type="entry name" value="Cyt_b561/ferric_Rdtase_TM"/>
</dbReference>
<dbReference type="PROSITE" id="PS50836">
    <property type="entry name" value="DOMON"/>
    <property type="match status" value="1"/>
</dbReference>
<feature type="binding site" description="axial binding residue" evidence="11">
    <location>
        <position position="308"/>
    </location>
    <ligand>
        <name>heme b</name>
        <dbReference type="ChEBI" id="CHEBI:60344"/>
        <label>1</label>
    </ligand>
    <ligandPart>
        <name>Fe</name>
        <dbReference type="ChEBI" id="CHEBI:18248"/>
    </ligandPart>
</feature>
<comment type="caution">
    <text evidence="17">The sequence shown here is derived from an EMBL/GenBank/DDBJ whole genome shotgun (WGS) entry which is preliminary data.</text>
</comment>
<dbReference type="CDD" id="cd08760">
    <property type="entry name" value="Cyt_b561_FRRS1_like"/>
    <property type="match status" value="1"/>
</dbReference>
<evidence type="ECO:0000256" key="1">
    <source>
        <dbReference type="ARBA" id="ARBA00004141"/>
    </source>
</evidence>
<dbReference type="PANTHER" id="PTHR23130">
    <property type="entry name" value="CYTOCHROME B561 AND DOMON DOMAIN-CONTAINING PROTEIN"/>
    <property type="match status" value="1"/>
</dbReference>
<dbReference type="InterPro" id="IPR005018">
    <property type="entry name" value="DOMON_domain"/>
</dbReference>
<feature type="binding site" description="axial binding residue" evidence="11">
    <location>
        <position position="272"/>
    </location>
    <ligand>
        <name>heme b</name>
        <dbReference type="ChEBI" id="CHEBI:60344"/>
        <label>1</label>
    </ligand>
    <ligandPart>
        <name>Fe</name>
        <dbReference type="ChEBI" id="CHEBI:18248"/>
    </ligandPart>
</feature>
<dbReference type="GO" id="GO:0016020">
    <property type="term" value="C:membrane"/>
    <property type="evidence" value="ECO:0007669"/>
    <property type="project" value="UniProtKB-SubCell"/>
</dbReference>
<dbReference type="FunFam" id="1.20.120.1770:FF:000007">
    <property type="entry name" value="Cytochrome b561 and DOMON domain-containing protein"/>
    <property type="match status" value="1"/>
</dbReference>
<evidence type="ECO:0000313" key="18">
    <source>
        <dbReference type="Proteomes" id="UP000825729"/>
    </source>
</evidence>
<feature type="binding site" description="axial binding residue" evidence="11">
    <location>
        <position position="203"/>
    </location>
    <ligand>
        <name>heme b</name>
        <dbReference type="ChEBI" id="CHEBI:60344"/>
        <label>1</label>
    </ligand>
    <ligandPart>
        <name>Fe</name>
        <dbReference type="ChEBI" id="CHEBI:18248"/>
    </ligandPart>
</feature>
<dbReference type="Proteomes" id="UP000825729">
    <property type="component" value="Unassembled WGS sequence"/>
</dbReference>
<keyword evidence="6 10" id="KW-0249">Electron transport</keyword>
<organism evidence="17 18">
    <name type="scientific">Aristolochia fimbriata</name>
    <name type="common">White veined hardy Dutchman's pipe vine</name>
    <dbReference type="NCBI Taxonomy" id="158543"/>
    <lineage>
        <taxon>Eukaryota</taxon>
        <taxon>Viridiplantae</taxon>
        <taxon>Streptophyta</taxon>
        <taxon>Embryophyta</taxon>
        <taxon>Tracheophyta</taxon>
        <taxon>Spermatophyta</taxon>
        <taxon>Magnoliopsida</taxon>
        <taxon>Magnoliidae</taxon>
        <taxon>Piperales</taxon>
        <taxon>Aristolochiaceae</taxon>
        <taxon>Aristolochia</taxon>
    </lineage>
</organism>
<evidence type="ECO:0000256" key="7">
    <source>
        <dbReference type="ARBA" id="ARBA00022989"/>
    </source>
</evidence>
<keyword evidence="3 13" id="KW-0812">Transmembrane</keyword>
<comment type="cofactor">
    <cofactor evidence="10">
        <name>heme b</name>
        <dbReference type="ChEBI" id="CHEBI:60344"/>
    </cofactor>
    <text evidence="10">Binds 2 heme b groups non-covalently.</text>
</comment>
<feature type="domain" description="Cytochrome b561" evidence="16">
    <location>
        <begin position="165"/>
        <end position="363"/>
    </location>
</feature>
<dbReference type="Gene3D" id="1.20.120.1770">
    <property type="match status" value="1"/>
</dbReference>
<evidence type="ECO:0000256" key="5">
    <source>
        <dbReference type="ARBA" id="ARBA00022729"/>
    </source>
</evidence>
<evidence type="ECO:0000256" key="8">
    <source>
        <dbReference type="ARBA" id="ARBA00023136"/>
    </source>
</evidence>
<comment type="function">
    <text evidence="9">May act as a catecholamine-responsive trans-membrane electron transporter.</text>
</comment>
<protein>
    <recommendedName>
        <fullName evidence="10">Cytochrome b561 and DOMON domain-containing protein</fullName>
    </recommendedName>
</protein>
<keyword evidence="18" id="KW-1185">Reference proteome</keyword>
<feature type="chain" id="PRO_5043653044" description="Cytochrome b561 and DOMON domain-containing protein" evidence="14">
    <location>
        <begin position="25"/>
        <end position="391"/>
    </location>
</feature>
<feature type="transmembrane region" description="Helical" evidence="13">
    <location>
        <begin position="234"/>
        <end position="255"/>
    </location>
</feature>
<accession>A0AAV7E447</accession>
<evidence type="ECO:0000313" key="17">
    <source>
        <dbReference type="EMBL" id="KAG9443618.1"/>
    </source>
</evidence>
<feature type="transmembrane region" description="Helical" evidence="13">
    <location>
        <begin position="339"/>
        <end position="362"/>
    </location>
</feature>
<keyword evidence="2 10" id="KW-0813">Transport</keyword>
<dbReference type="InterPro" id="IPR045265">
    <property type="entry name" value="AIR12_DOMON"/>
</dbReference>
<keyword evidence="8 10" id="KW-0472">Membrane</keyword>
<comment type="subcellular location">
    <subcellularLocation>
        <location evidence="1">Membrane</location>
        <topology evidence="1">Multi-pass membrane protein</topology>
    </subcellularLocation>
</comment>
<keyword evidence="4 11" id="KW-0479">Metal-binding</keyword>
<evidence type="ECO:0000256" key="2">
    <source>
        <dbReference type="ARBA" id="ARBA00022448"/>
    </source>
</evidence>
<evidence type="ECO:0000259" key="15">
    <source>
        <dbReference type="PROSITE" id="PS50836"/>
    </source>
</evidence>
<keyword evidence="5 14" id="KW-0732">Signal</keyword>
<feature type="region of interest" description="Disordered" evidence="12">
    <location>
        <begin position="371"/>
        <end position="391"/>
    </location>
</feature>
<evidence type="ECO:0000256" key="9">
    <source>
        <dbReference type="ARBA" id="ARBA00053871"/>
    </source>
</evidence>
<dbReference type="GO" id="GO:0046872">
    <property type="term" value="F:metal ion binding"/>
    <property type="evidence" value="ECO:0007669"/>
    <property type="project" value="UniProtKB-KW"/>
</dbReference>
<dbReference type="PIRSF" id="PIRSF037471">
    <property type="entry name" value="UCP037471"/>
    <property type="match status" value="1"/>
</dbReference>
<dbReference type="Pfam" id="PF03188">
    <property type="entry name" value="Cytochrom_B561"/>
    <property type="match status" value="1"/>
</dbReference>
<feature type="signal peptide" evidence="14">
    <location>
        <begin position="1"/>
        <end position="24"/>
    </location>
</feature>
<evidence type="ECO:0000256" key="4">
    <source>
        <dbReference type="ARBA" id="ARBA00022723"/>
    </source>
</evidence>
<feature type="domain" description="DOMON" evidence="15">
    <location>
        <begin position="46"/>
        <end position="159"/>
    </location>
</feature>
<dbReference type="AlphaFoldDB" id="A0AAV7E447"/>
<feature type="transmembrane region" description="Helical" evidence="13">
    <location>
        <begin position="275"/>
        <end position="292"/>
    </location>
</feature>
<keyword evidence="11" id="KW-0408">Iron</keyword>
<dbReference type="InterPro" id="IPR017214">
    <property type="entry name" value="UCP037471"/>
</dbReference>
<evidence type="ECO:0000256" key="13">
    <source>
        <dbReference type="SAM" id="Phobius"/>
    </source>
</evidence>
<keyword evidence="7 13" id="KW-1133">Transmembrane helix</keyword>
<evidence type="ECO:0000256" key="10">
    <source>
        <dbReference type="PIRNR" id="PIRNR037471"/>
    </source>
</evidence>
<dbReference type="EMBL" id="JAINDJ010000006">
    <property type="protein sequence ID" value="KAG9443618.1"/>
    <property type="molecule type" value="Genomic_DNA"/>
</dbReference>
<gene>
    <name evidence="17" type="ORF">H6P81_014958</name>
</gene>
<dbReference type="Pfam" id="PF04526">
    <property type="entry name" value="DUF568"/>
    <property type="match status" value="1"/>
</dbReference>
<evidence type="ECO:0000256" key="12">
    <source>
        <dbReference type="SAM" id="MobiDB-lite"/>
    </source>
</evidence>
<dbReference type="PANTHER" id="PTHR23130:SF199">
    <property type="entry name" value="CYTOCHROME B561 AND DOMON DOMAIN-CONTAINING PROTEIN"/>
    <property type="match status" value="1"/>
</dbReference>
<feature type="transmembrane region" description="Helical" evidence="13">
    <location>
        <begin position="202"/>
        <end position="222"/>
    </location>
</feature>
<feature type="binding site" description="axial binding residue" evidence="11">
    <location>
        <position position="239"/>
    </location>
    <ligand>
        <name>heme b</name>
        <dbReference type="ChEBI" id="CHEBI:60344"/>
        <label>1</label>
    </ligand>
    <ligandPart>
        <name>Fe</name>
        <dbReference type="ChEBI" id="CHEBI:18248"/>
    </ligandPart>
</feature>
<evidence type="ECO:0000256" key="3">
    <source>
        <dbReference type="ARBA" id="ARBA00022692"/>
    </source>
</evidence>
<sequence length="391" mass="42041">MGEFLKPIFVFGLLLPLFLSSVSAQTCQSQRFANRVYPSCNDLPVLGSFLHWTYSAGNGSISIAYRAPLSSAGWIAWAINPTGSGMRGAEALVGVRYSNGSTDVFTTQITSLSPTMQKQRLSFAVDNLRAEVEGGSMTIFADVQLPSGRTNINQVWQQGPVSDGTLESHPLTGGNTQSAGTLDLLSGVGAGSGDTRVRRRNVHGVLSAVSWGTLMPLGAIIARYVKVFKSADPVWFYLHVACQTSAYAVGVAGWGTGLKLGSDSAGVTQTTHRNIGITLFVLGTLQVFALLLRPKKDHKYRFYWNVYHHSVGYAVIVLSVINVFKGLDILDPSKEWKRAYIGIIIALGAVALILEATTWPIVIKRKQGSSEKSHHGVNGANGYGARHSQGV</sequence>
<reference evidence="17 18" key="1">
    <citation type="submission" date="2021-07" db="EMBL/GenBank/DDBJ databases">
        <title>The Aristolochia fimbriata genome: insights into angiosperm evolution, floral development and chemical biosynthesis.</title>
        <authorList>
            <person name="Jiao Y."/>
        </authorList>
    </citation>
    <scope>NUCLEOTIDE SEQUENCE [LARGE SCALE GENOMIC DNA]</scope>
    <source>
        <strain evidence="17">IBCAS-2021</strain>
        <tissue evidence="17">Leaf</tissue>
    </source>
</reference>
<dbReference type="SMART" id="SM00665">
    <property type="entry name" value="B561"/>
    <property type="match status" value="1"/>
</dbReference>
<feature type="transmembrane region" description="Helical" evidence="13">
    <location>
        <begin position="304"/>
        <end position="324"/>
    </location>
</feature>
<proteinExistence type="predicted"/>
<dbReference type="PROSITE" id="PS50939">
    <property type="entry name" value="CYTOCHROME_B561"/>
    <property type="match status" value="1"/>
</dbReference>
<evidence type="ECO:0000256" key="11">
    <source>
        <dbReference type="PIRSR" id="PIRSR037471-1"/>
    </source>
</evidence>
<evidence type="ECO:0000256" key="14">
    <source>
        <dbReference type="SAM" id="SignalP"/>
    </source>
</evidence>
<evidence type="ECO:0000259" key="16">
    <source>
        <dbReference type="PROSITE" id="PS50939"/>
    </source>
</evidence>
<name>A0AAV7E447_ARIFI</name>
<evidence type="ECO:0000256" key="6">
    <source>
        <dbReference type="ARBA" id="ARBA00022982"/>
    </source>
</evidence>
<dbReference type="CDD" id="cd09629">
    <property type="entry name" value="DOMON_CIL1_like"/>
    <property type="match status" value="1"/>
</dbReference>